<keyword evidence="5" id="KW-1185">Reference proteome</keyword>
<keyword evidence="2" id="KW-0472">Membrane</keyword>
<dbReference type="InterPro" id="IPR006852">
    <property type="entry name" value="TOD1_MUCI70"/>
</dbReference>
<dbReference type="OrthoDB" id="1905162at2759"/>
<dbReference type="Proteomes" id="UP000036987">
    <property type="component" value="Unassembled WGS sequence"/>
</dbReference>
<name>A0A0K9NJV3_ZOSMR</name>
<feature type="region of interest" description="Disordered" evidence="1">
    <location>
        <begin position="535"/>
        <end position="592"/>
    </location>
</feature>
<dbReference type="AlphaFoldDB" id="A0A0K9NJV3"/>
<gene>
    <name evidence="4" type="ORF">ZOSMA_97G00040</name>
</gene>
<evidence type="ECO:0000259" key="3">
    <source>
        <dbReference type="Pfam" id="PF04765"/>
    </source>
</evidence>
<organism evidence="4 5">
    <name type="scientific">Zostera marina</name>
    <name type="common">Eelgrass</name>
    <dbReference type="NCBI Taxonomy" id="29655"/>
    <lineage>
        <taxon>Eukaryota</taxon>
        <taxon>Viridiplantae</taxon>
        <taxon>Streptophyta</taxon>
        <taxon>Embryophyta</taxon>
        <taxon>Tracheophyta</taxon>
        <taxon>Spermatophyta</taxon>
        <taxon>Magnoliopsida</taxon>
        <taxon>Liliopsida</taxon>
        <taxon>Zosteraceae</taxon>
        <taxon>Zostera</taxon>
    </lineage>
</organism>
<evidence type="ECO:0000256" key="2">
    <source>
        <dbReference type="SAM" id="Phobius"/>
    </source>
</evidence>
<accession>A0A0K9NJV3</accession>
<dbReference type="OMA" id="NLPYTNG"/>
<reference evidence="5" key="1">
    <citation type="journal article" date="2016" name="Nature">
        <title>The genome of the seagrass Zostera marina reveals angiosperm adaptation to the sea.</title>
        <authorList>
            <person name="Olsen J.L."/>
            <person name="Rouze P."/>
            <person name="Verhelst B."/>
            <person name="Lin Y.-C."/>
            <person name="Bayer T."/>
            <person name="Collen J."/>
            <person name="Dattolo E."/>
            <person name="De Paoli E."/>
            <person name="Dittami S."/>
            <person name="Maumus F."/>
            <person name="Michel G."/>
            <person name="Kersting A."/>
            <person name="Lauritano C."/>
            <person name="Lohaus R."/>
            <person name="Toepel M."/>
            <person name="Tonon T."/>
            <person name="Vanneste K."/>
            <person name="Amirebrahimi M."/>
            <person name="Brakel J."/>
            <person name="Bostroem C."/>
            <person name="Chovatia M."/>
            <person name="Grimwood J."/>
            <person name="Jenkins J.W."/>
            <person name="Jueterbock A."/>
            <person name="Mraz A."/>
            <person name="Stam W.T."/>
            <person name="Tice H."/>
            <person name="Bornberg-Bauer E."/>
            <person name="Green P.J."/>
            <person name="Pearson G.A."/>
            <person name="Procaccini G."/>
            <person name="Duarte C.M."/>
            <person name="Schmutz J."/>
            <person name="Reusch T.B.H."/>
            <person name="Van de Peer Y."/>
        </authorList>
    </citation>
    <scope>NUCLEOTIDE SEQUENCE [LARGE SCALE GENOMIC DNA]</scope>
    <source>
        <strain evidence="5">cv. Finnish</strain>
    </source>
</reference>
<dbReference type="Pfam" id="PF04765">
    <property type="entry name" value="TOD1_MUCI70"/>
    <property type="match status" value="1"/>
</dbReference>
<proteinExistence type="predicted"/>
<protein>
    <recommendedName>
        <fullName evidence="3">TOD1/MUCI70 glycosyltransferase-like domain-containing protein</fullName>
    </recommendedName>
</protein>
<evidence type="ECO:0000256" key="1">
    <source>
        <dbReference type="SAM" id="MobiDB-lite"/>
    </source>
</evidence>
<dbReference type="PANTHER" id="PTHR12956">
    <property type="entry name" value="ALKALINE CERAMIDASE-RELATED"/>
    <property type="match status" value="1"/>
</dbReference>
<dbReference type="STRING" id="29655.A0A0K9NJV3"/>
<dbReference type="EMBL" id="LFYR01002205">
    <property type="protein sequence ID" value="KMZ56240.1"/>
    <property type="molecule type" value="Genomic_DNA"/>
</dbReference>
<evidence type="ECO:0000313" key="4">
    <source>
        <dbReference type="EMBL" id="KMZ56240.1"/>
    </source>
</evidence>
<sequence length="592" mass="67646">MTGGGGGSGAGLGLRVSSYPSLHPQQENNGAGAVFLPIQSLPNPIRKPPKYVIVLLCFFKIIGRRSIGMLLLTIVSLLVFVSIWSATTKEGDTSQGPEMNWQLSHPFFGVEKTQSNSVRRSLVPKNDEHQKINVSIVNEREIKQPFKILINASMFPSKHPCENVVLPPPSMDRKRTGPRPCEVCYVSVEHAMALMPTSPSISPVLKELYYFSEENSDMDDLNEGSLFSGHPSLQQRKESFNIKDSMTVHCGFFKGSRPGKGSGFDINEMDLFEMEQCRGVVVASAIFGNYDIIQQPKNIGNTTKKIVCFFMFVDEETEAYIKNSTLTDSKLVGLWRLVVVKNLPYSDARRNGKVPKLLLHRLFPNARYSLWIDGKLELVRDPFQILERFLWRKNSTFAISRHYRRFDVFEEAEANKAAGKYDNASIDYQIEFYKKEGLTHYTETKLPITSDVPEGCVIIKEHIPITNIFTCLWFNDVDHFTSRDQISFSTIRDRIMSQVNWHPDMFWDCERRNFVVQTYHKDLLEYMRLSISPPPPPLALAPPPPSPRRKRSSSEIANIIVKKPPRRSKDRRSGLRRHHRSRYNNARDKNSL</sequence>
<feature type="compositionally biased region" description="Pro residues" evidence="1">
    <location>
        <begin position="535"/>
        <end position="546"/>
    </location>
</feature>
<keyword evidence="2" id="KW-1133">Transmembrane helix</keyword>
<comment type="caution">
    <text evidence="4">The sequence shown here is derived from an EMBL/GenBank/DDBJ whole genome shotgun (WGS) entry which is preliminary data.</text>
</comment>
<evidence type="ECO:0000313" key="5">
    <source>
        <dbReference type="Proteomes" id="UP000036987"/>
    </source>
</evidence>
<dbReference type="InterPro" id="IPR048354">
    <property type="entry name" value="TOD1_MUCI70_glycTrfase_dom"/>
</dbReference>
<dbReference type="PANTHER" id="PTHR12956:SF38">
    <property type="entry name" value="HEXOSYLTRANSFERASE MUCI70-RELATED"/>
    <property type="match status" value="1"/>
</dbReference>
<keyword evidence="2" id="KW-0812">Transmembrane</keyword>
<feature type="transmembrane region" description="Helical" evidence="2">
    <location>
        <begin position="67"/>
        <end position="86"/>
    </location>
</feature>
<feature type="compositionally biased region" description="Basic residues" evidence="1">
    <location>
        <begin position="563"/>
        <end position="582"/>
    </location>
</feature>
<feature type="domain" description="TOD1/MUCI70 glycosyltransferase-like" evidence="3">
    <location>
        <begin position="208"/>
        <end position="520"/>
    </location>
</feature>